<dbReference type="EMBL" id="PKHA01000003">
    <property type="protein sequence ID" value="PKY99011.1"/>
    <property type="molecule type" value="Genomic_DNA"/>
</dbReference>
<dbReference type="GeneID" id="81708234"/>
<dbReference type="Gene3D" id="2.60.40.10">
    <property type="entry name" value="Immunoglobulins"/>
    <property type="match status" value="1"/>
</dbReference>
<dbReference type="Proteomes" id="UP000234778">
    <property type="component" value="Unassembled WGS sequence"/>
</dbReference>
<dbReference type="RefSeq" id="WP_101638046.1">
    <property type="nucleotide sequence ID" value="NZ_JAWHHX010000002.1"/>
</dbReference>
<accession>A0A2I1KTS0</accession>
<feature type="transmembrane region" description="Helical" evidence="5">
    <location>
        <begin position="357"/>
        <end position="377"/>
    </location>
</feature>
<dbReference type="PANTHER" id="PTHR10628:SF30">
    <property type="entry name" value="EXO-ALPHA-SIALIDASE"/>
    <property type="match status" value="1"/>
</dbReference>
<keyword evidence="5" id="KW-1133">Transmembrane helix</keyword>
<dbReference type="GO" id="GO:0016020">
    <property type="term" value="C:membrane"/>
    <property type="evidence" value="ECO:0007669"/>
    <property type="project" value="TreeGrafter"/>
</dbReference>
<keyword evidence="5" id="KW-0472">Membrane</keyword>
<dbReference type="SUPFAM" id="SSF50939">
    <property type="entry name" value="Sialidases"/>
    <property type="match status" value="1"/>
</dbReference>
<evidence type="ECO:0000313" key="7">
    <source>
        <dbReference type="Proteomes" id="UP000234778"/>
    </source>
</evidence>
<dbReference type="InterPro" id="IPR036278">
    <property type="entry name" value="Sialidase_sf"/>
</dbReference>
<dbReference type="GO" id="GO:0009313">
    <property type="term" value="P:oligosaccharide catabolic process"/>
    <property type="evidence" value="ECO:0007669"/>
    <property type="project" value="TreeGrafter"/>
</dbReference>
<dbReference type="InterPro" id="IPR013783">
    <property type="entry name" value="Ig-like_fold"/>
</dbReference>
<dbReference type="EC" id="3.2.1.18" evidence="3"/>
<comment type="catalytic activity">
    <reaction evidence="1">
        <text>Hydrolysis of alpha-(2-&gt;3)-, alpha-(2-&gt;6)-, alpha-(2-&gt;8)- glycosidic linkages of terminal sialic acid residues in oligosaccharides, glycoproteins, glycolipids, colominic acid and synthetic substrates.</text>
        <dbReference type="EC" id="3.2.1.18"/>
    </reaction>
</comment>
<organism evidence="6 7">
    <name type="scientific">Actinomyces urogenitalis</name>
    <dbReference type="NCBI Taxonomy" id="103621"/>
    <lineage>
        <taxon>Bacteria</taxon>
        <taxon>Bacillati</taxon>
        <taxon>Actinomycetota</taxon>
        <taxon>Actinomycetes</taxon>
        <taxon>Actinomycetales</taxon>
        <taxon>Actinomycetaceae</taxon>
        <taxon>Actinomyces</taxon>
    </lineage>
</organism>
<dbReference type="PANTHER" id="PTHR10628">
    <property type="entry name" value="SIALIDASE"/>
    <property type="match status" value="1"/>
</dbReference>
<gene>
    <name evidence="6" type="ORF">CYJ26_04710</name>
</gene>
<evidence type="ECO:0000256" key="1">
    <source>
        <dbReference type="ARBA" id="ARBA00000427"/>
    </source>
</evidence>
<dbReference type="CDD" id="cd15482">
    <property type="entry name" value="Sialidase_non-viral"/>
    <property type="match status" value="1"/>
</dbReference>
<feature type="region of interest" description="Disordered" evidence="4">
    <location>
        <begin position="273"/>
        <end position="356"/>
    </location>
</feature>
<dbReference type="AlphaFoldDB" id="A0A2I1KTS0"/>
<name>A0A2I1KTS0_9ACTO</name>
<dbReference type="GO" id="GO:0004308">
    <property type="term" value="F:exo-alpha-sialidase activity"/>
    <property type="evidence" value="ECO:0007669"/>
    <property type="project" value="UniProtKB-EC"/>
</dbReference>
<evidence type="ECO:0000256" key="3">
    <source>
        <dbReference type="ARBA" id="ARBA00012733"/>
    </source>
</evidence>
<proteinExistence type="inferred from homology"/>
<evidence type="ECO:0000313" key="6">
    <source>
        <dbReference type="EMBL" id="PKY99011.1"/>
    </source>
</evidence>
<dbReference type="InterPro" id="IPR026856">
    <property type="entry name" value="Sialidase_fam"/>
</dbReference>
<evidence type="ECO:0000256" key="2">
    <source>
        <dbReference type="ARBA" id="ARBA00009348"/>
    </source>
</evidence>
<evidence type="ECO:0000256" key="4">
    <source>
        <dbReference type="SAM" id="MobiDB-lite"/>
    </source>
</evidence>
<comment type="caution">
    <text evidence="6">The sequence shown here is derived from an EMBL/GenBank/DDBJ whole genome shotgun (WGS) entry which is preliminary data.</text>
</comment>
<comment type="similarity">
    <text evidence="2">Belongs to the glycosyl hydrolase 33 family.</text>
</comment>
<evidence type="ECO:0000256" key="5">
    <source>
        <dbReference type="SAM" id="Phobius"/>
    </source>
</evidence>
<dbReference type="GO" id="GO:0006689">
    <property type="term" value="P:ganglioside catabolic process"/>
    <property type="evidence" value="ECO:0007669"/>
    <property type="project" value="TreeGrafter"/>
</dbReference>
<protein>
    <recommendedName>
        <fullName evidence="3">exo-alpha-sialidase</fullName>
        <ecNumber evidence="3">3.2.1.18</ecNumber>
    </recommendedName>
</protein>
<sequence>MRTNGEIVAMSVISDDHGQTWTAGREVPVARGEGEPSWRFDENKAAELSDGRLILNSRATNASPGGGHRIVALSEDGGATWGEPFAETQLLDSGNNAQVIRAYLNAAPGSARAKVLLYSGAFNQGARTSGTVLASCDDGKTWSHRRELIPGGTGYTTMAVQPDGSIGMLYEPRIFHDVAYLRFTLADIAPGLCEAPAVNVDGIDDVTVTDGEEINPLAVVLGGGDPALERTVSVNGLPHGLSYDAQSGTTSGRVQTGIAKQKTYHVTVSVLEQSDGTGLAPREASTSFDLTILPRPGSPEPSGKPDEPGSPEPSEPSEPEQPGKPEPSEPEQPGAVSTARAADKPRTTRATGLARTGASAAALVLVAACLGGAVLLVRRGGKRS</sequence>
<dbReference type="Gene3D" id="2.120.10.10">
    <property type="match status" value="1"/>
</dbReference>
<keyword evidence="5" id="KW-0812">Transmembrane</keyword>
<reference evidence="6 7" key="1">
    <citation type="submission" date="2017-12" db="EMBL/GenBank/DDBJ databases">
        <title>Phylogenetic diversity of female urinary microbiome.</title>
        <authorList>
            <person name="Thomas-White K."/>
            <person name="Wolfe A.J."/>
        </authorList>
    </citation>
    <scope>NUCLEOTIDE SEQUENCE [LARGE SCALE GENOMIC DNA]</scope>
    <source>
        <strain evidence="6 7">UMB0319</strain>
    </source>
</reference>
<dbReference type="GO" id="GO:0005737">
    <property type="term" value="C:cytoplasm"/>
    <property type="evidence" value="ECO:0007669"/>
    <property type="project" value="TreeGrafter"/>
</dbReference>